<evidence type="ECO:0000313" key="2">
    <source>
        <dbReference type="Proteomes" id="UP001220022"/>
    </source>
</evidence>
<accession>A0ABT5ZCX6</accession>
<evidence type="ECO:0000313" key="1">
    <source>
        <dbReference type="EMBL" id="MDF2261538.1"/>
    </source>
</evidence>
<keyword evidence="2" id="KW-1185">Reference proteome</keyword>
<gene>
    <name evidence="1" type="ORF">P2L57_39245</name>
</gene>
<sequence>MTIFALAFLVTRPYGIAYSLRLAGTPDTFQVLYCRQVPSGRSTDTVCDGTFQSADRRIVDDDASLWNEVEDFRLGERVPVTRAAASDYHMAR</sequence>
<reference evidence="1 2" key="1">
    <citation type="submission" date="2023-03" db="EMBL/GenBank/DDBJ databases">
        <title>Draft genome sequence of type strain Streptomyces ferralitis JCM 14344.</title>
        <authorList>
            <person name="Klaysubun C."/>
            <person name="Duangmal K."/>
        </authorList>
    </citation>
    <scope>NUCLEOTIDE SEQUENCE [LARGE SCALE GENOMIC DNA]</scope>
    <source>
        <strain evidence="1 2">JCM 14344</strain>
    </source>
</reference>
<protein>
    <submittedName>
        <fullName evidence="1">Uncharacterized protein</fullName>
    </submittedName>
</protein>
<dbReference type="EMBL" id="JARHTQ010000064">
    <property type="protein sequence ID" value="MDF2261538.1"/>
    <property type="molecule type" value="Genomic_DNA"/>
</dbReference>
<proteinExistence type="predicted"/>
<organism evidence="1 2">
    <name type="scientific">Streptantibioticus ferralitis</name>
    <dbReference type="NCBI Taxonomy" id="236510"/>
    <lineage>
        <taxon>Bacteria</taxon>
        <taxon>Bacillati</taxon>
        <taxon>Actinomycetota</taxon>
        <taxon>Actinomycetes</taxon>
        <taxon>Kitasatosporales</taxon>
        <taxon>Streptomycetaceae</taxon>
        <taxon>Streptantibioticus</taxon>
    </lineage>
</organism>
<dbReference type="RefSeq" id="WP_275823275.1">
    <property type="nucleotide sequence ID" value="NZ_BAAANM010000059.1"/>
</dbReference>
<dbReference type="Proteomes" id="UP001220022">
    <property type="component" value="Unassembled WGS sequence"/>
</dbReference>
<name>A0ABT5ZCX6_9ACTN</name>
<comment type="caution">
    <text evidence="1">The sequence shown here is derived from an EMBL/GenBank/DDBJ whole genome shotgun (WGS) entry which is preliminary data.</text>
</comment>